<organism evidence="3 4">
    <name type="scientific">Prorocentrum cordatum</name>
    <dbReference type="NCBI Taxonomy" id="2364126"/>
    <lineage>
        <taxon>Eukaryota</taxon>
        <taxon>Sar</taxon>
        <taxon>Alveolata</taxon>
        <taxon>Dinophyceae</taxon>
        <taxon>Prorocentrales</taxon>
        <taxon>Prorocentraceae</taxon>
        <taxon>Prorocentrum</taxon>
    </lineage>
</organism>
<keyword evidence="2" id="KW-0472">Membrane</keyword>
<feature type="region of interest" description="Disordered" evidence="1">
    <location>
        <begin position="1"/>
        <end position="46"/>
    </location>
</feature>
<proteinExistence type="predicted"/>
<feature type="transmembrane region" description="Helical" evidence="2">
    <location>
        <begin position="75"/>
        <end position="95"/>
    </location>
</feature>
<keyword evidence="2" id="KW-1133">Transmembrane helix</keyword>
<evidence type="ECO:0000256" key="2">
    <source>
        <dbReference type="SAM" id="Phobius"/>
    </source>
</evidence>
<feature type="compositionally biased region" description="Low complexity" evidence="1">
    <location>
        <begin position="26"/>
        <end position="37"/>
    </location>
</feature>
<protein>
    <submittedName>
        <fullName evidence="3">Uncharacterized protein</fullName>
    </submittedName>
</protein>
<evidence type="ECO:0000313" key="4">
    <source>
        <dbReference type="Proteomes" id="UP001189429"/>
    </source>
</evidence>
<name>A0ABN9VKW5_9DINO</name>
<accession>A0ABN9VKW5</accession>
<dbReference type="Proteomes" id="UP001189429">
    <property type="component" value="Unassembled WGS sequence"/>
</dbReference>
<sequence>MAPPAAATSAVRPGRAASPAQRKQGAAAPADENAPANVRSGAGLETPRGAEVAGAAVAKAAPVAAPGPMGWPARVALWALLLAALALSAASGYCLGAREPAPCARVIDTVRSRGPWAQPPLYDQKGAQEGQRKRCPHRYPCLDSPVCGPRRWPSSPPTDSLRNFGQNVPRERSGE</sequence>
<gene>
    <name evidence="3" type="ORF">PCOR1329_LOCUS57903</name>
</gene>
<feature type="region of interest" description="Disordered" evidence="1">
    <location>
        <begin position="117"/>
        <end position="175"/>
    </location>
</feature>
<dbReference type="EMBL" id="CAUYUJ010017170">
    <property type="protein sequence ID" value="CAK0872429.1"/>
    <property type="molecule type" value="Genomic_DNA"/>
</dbReference>
<evidence type="ECO:0000256" key="1">
    <source>
        <dbReference type="SAM" id="MobiDB-lite"/>
    </source>
</evidence>
<reference evidence="3" key="1">
    <citation type="submission" date="2023-10" db="EMBL/GenBank/DDBJ databases">
        <authorList>
            <person name="Chen Y."/>
            <person name="Shah S."/>
            <person name="Dougan E. K."/>
            <person name="Thang M."/>
            <person name="Chan C."/>
        </authorList>
    </citation>
    <scope>NUCLEOTIDE SEQUENCE [LARGE SCALE GENOMIC DNA]</scope>
</reference>
<feature type="compositionally biased region" description="Polar residues" evidence="1">
    <location>
        <begin position="157"/>
        <end position="166"/>
    </location>
</feature>
<keyword evidence="2" id="KW-0812">Transmembrane</keyword>
<evidence type="ECO:0000313" key="3">
    <source>
        <dbReference type="EMBL" id="CAK0872429.1"/>
    </source>
</evidence>
<comment type="caution">
    <text evidence="3">The sequence shown here is derived from an EMBL/GenBank/DDBJ whole genome shotgun (WGS) entry which is preliminary data.</text>
</comment>
<keyword evidence="4" id="KW-1185">Reference proteome</keyword>